<dbReference type="PROSITE" id="PS51257">
    <property type="entry name" value="PROKAR_LIPOPROTEIN"/>
    <property type="match status" value="1"/>
</dbReference>
<dbReference type="InterPro" id="IPR036852">
    <property type="entry name" value="Peptidase_S8/S53_dom_sf"/>
</dbReference>
<dbReference type="PANTHER" id="PTHR10795">
    <property type="entry name" value="PROPROTEIN CONVERTASE SUBTILISIN/KEXIN"/>
    <property type="match status" value="1"/>
</dbReference>
<dbReference type="Pfam" id="PF05922">
    <property type="entry name" value="Inhibitor_I9"/>
    <property type="match status" value="1"/>
</dbReference>
<feature type="domain" description="Peptidase S8/S53" evidence="9">
    <location>
        <begin position="144"/>
        <end position="569"/>
    </location>
</feature>
<evidence type="ECO:0000256" key="1">
    <source>
        <dbReference type="ARBA" id="ARBA00011073"/>
    </source>
</evidence>
<evidence type="ECO:0000256" key="8">
    <source>
        <dbReference type="SAM" id="SignalP"/>
    </source>
</evidence>
<dbReference type="FunFam" id="3.40.50.200:FF:000006">
    <property type="entry name" value="Subtilisin-like protease SBT1.5"/>
    <property type="match status" value="1"/>
</dbReference>
<accession>A0A1D1Y7R4</accession>
<dbReference type="PROSITE" id="PS00138">
    <property type="entry name" value="SUBTILASE_SER"/>
    <property type="match status" value="1"/>
</dbReference>
<name>A0A1D1Y7R4_9ARAE</name>
<protein>
    <submittedName>
        <fullName evidence="12">Cucumisin</fullName>
    </submittedName>
</protein>
<dbReference type="GO" id="GO:0004252">
    <property type="term" value="F:serine-type endopeptidase activity"/>
    <property type="evidence" value="ECO:0007669"/>
    <property type="project" value="UniProtKB-UniRule"/>
</dbReference>
<sequence length="746" mass="80494">MESQRSPLFLALLLPVTLYSCLLQCRGLPSANTEDIRKLYIVYMGEKQHEDPELVTALHHDTLASVLGSKDAALDSIVYSYKHGFSGFAAMITVLQAKQVSGLPGVRSVTQSRRIKPTTTRSWDFLGLSIKNPPSKLLHKAKMGDGIIIGVIDTGVWPESKSFRDDGLGPIPSRWKGTCQTGQLFNASHCNRKLIGARWYDKAVPRSVLKGEYRSARAASNQHGTHTASTAAGSIVKGRTSFFGLGAGVARGGAPRARVAVYKVLWGDYGGDTATLVAAIDDAVGDGVDVMSLSLAGGPATPNTAADSWASLHAVKRGISVVYGAGNDGPRPGTLTNALPWVITVAASTIDRSFPTVITLGDNSTIVGQAVYYRTKKGDDSFKELYYNASSCDEDTLNATEVRGKIALCNMGDDPDKQFVIAAVNVFRAGGAGLIFARYTTNILTPLPDLPYVVVDLESRFKILDYAQRTSREPLVKVSPTRSVPSDSFTPRVAAFSSRGPSAALPAVLKPDIAAPGVQILAAVKDSYEFMSGTSMATPHMSGVVALLKCLHPTWSPAAIKSAIVTTASTIDQYGIPIVAEGVPRKIADPFDYGSGNINPDRAVDPGLVYDINPRDYEEFKCFWDESEACKATQQPMYHLNLPSIAIPNLKSSVTIFRTVTNVGAAKSIYKAIVESPPGINIEVMPKILQFDDRTKVQRFKINFTTMHKMQGVYTFGSLTWVDGIHTVRIPIAIRVVIEELFADVQ</sequence>
<dbReference type="GO" id="GO:0006508">
    <property type="term" value="P:proteolysis"/>
    <property type="evidence" value="ECO:0007669"/>
    <property type="project" value="UniProtKB-KW"/>
</dbReference>
<proteinExistence type="inferred from homology"/>
<dbReference type="Pfam" id="PF00082">
    <property type="entry name" value="Peptidase_S8"/>
    <property type="match status" value="1"/>
</dbReference>
<dbReference type="InterPro" id="IPR010259">
    <property type="entry name" value="S8pro/Inhibitor_I9"/>
</dbReference>
<dbReference type="Gene3D" id="3.40.50.200">
    <property type="entry name" value="Peptidase S8/S53 domain"/>
    <property type="match status" value="1"/>
</dbReference>
<dbReference type="InterPro" id="IPR034197">
    <property type="entry name" value="Peptidases_S8_3"/>
</dbReference>
<gene>
    <name evidence="12" type="primary">CUCM1_19</name>
    <name evidence="12" type="ORF">g.73916</name>
</gene>
<dbReference type="InterPro" id="IPR045051">
    <property type="entry name" value="SBT"/>
</dbReference>
<dbReference type="Gene3D" id="3.30.70.80">
    <property type="entry name" value="Peptidase S8 propeptide/proteinase inhibitor I9"/>
    <property type="match status" value="1"/>
</dbReference>
<feature type="chain" id="PRO_5008900006" evidence="8">
    <location>
        <begin position="28"/>
        <end position="746"/>
    </location>
</feature>
<dbReference type="Gene3D" id="3.50.30.30">
    <property type="match status" value="1"/>
</dbReference>
<organism evidence="12">
    <name type="scientific">Anthurium amnicola</name>
    <dbReference type="NCBI Taxonomy" id="1678845"/>
    <lineage>
        <taxon>Eukaryota</taxon>
        <taxon>Viridiplantae</taxon>
        <taxon>Streptophyta</taxon>
        <taxon>Embryophyta</taxon>
        <taxon>Tracheophyta</taxon>
        <taxon>Spermatophyta</taxon>
        <taxon>Magnoliopsida</taxon>
        <taxon>Liliopsida</taxon>
        <taxon>Araceae</taxon>
        <taxon>Pothoideae</taxon>
        <taxon>Potheae</taxon>
        <taxon>Anthurium</taxon>
    </lineage>
</organism>
<dbReference type="InterPro" id="IPR000209">
    <property type="entry name" value="Peptidase_S8/S53_dom"/>
</dbReference>
<dbReference type="CDD" id="cd02120">
    <property type="entry name" value="PA_subtilisin_like"/>
    <property type="match status" value="1"/>
</dbReference>
<feature type="domain" description="Inhibitor I9" evidence="10">
    <location>
        <begin position="40"/>
        <end position="115"/>
    </location>
</feature>
<evidence type="ECO:0000259" key="9">
    <source>
        <dbReference type="Pfam" id="PF00082"/>
    </source>
</evidence>
<evidence type="ECO:0000256" key="7">
    <source>
        <dbReference type="PROSITE-ProRule" id="PRU01240"/>
    </source>
</evidence>
<evidence type="ECO:0000256" key="5">
    <source>
        <dbReference type="ARBA" id="ARBA00022825"/>
    </source>
</evidence>
<dbReference type="PROSITE" id="PS51892">
    <property type="entry name" value="SUBTILASE"/>
    <property type="match status" value="1"/>
</dbReference>
<keyword evidence="3 8" id="KW-0732">Signal</keyword>
<reference evidence="12" key="1">
    <citation type="submission" date="2015-07" db="EMBL/GenBank/DDBJ databases">
        <title>Transcriptome Assembly of Anthurium amnicola.</title>
        <authorList>
            <person name="Suzuki J."/>
        </authorList>
    </citation>
    <scope>NUCLEOTIDE SEQUENCE</scope>
</reference>
<dbReference type="Pfam" id="PF17766">
    <property type="entry name" value="fn3_6"/>
    <property type="match status" value="1"/>
</dbReference>
<dbReference type="EMBL" id="GDJX01017258">
    <property type="protein sequence ID" value="JAT50678.1"/>
    <property type="molecule type" value="Transcribed_RNA"/>
</dbReference>
<comment type="similarity">
    <text evidence="1 7">Belongs to the peptidase S8 family.</text>
</comment>
<evidence type="ECO:0000259" key="11">
    <source>
        <dbReference type="Pfam" id="PF17766"/>
    </source>
</evidence>
<evidence type="ECO:0000256" key="2">
    <source>
        <dbReference type="ARBA" id="ARBA00022670"/>
    </source>
</evidence>
<evidence type="ECO:0000259" key="10">
    <source>
        <dbReference type="Pfam" id="PF05922"/>
    </source>
</evidence>
<dbReference type="CDD" id="cd04852">
    <property type="entry name" value="Peptidases_S8_3"/>
    <property type="match status" value="1"/>
</dbReference>
<feature type="domain" description="Subtilisin-like protease fibronectin type-III" evidence="11">
    <location>
        <begin position="640"/>
        <end position="734"/>
    </location>
</feature>
<dbReference type="InterPro" id="IPR023828">
    <property type="entry name" value="Peptidase_S8_Ser-AS"/>
</dbReference>
<dbReference type="InterPro" id="IPR037045">
    <property type="entry name" value="S8pro/Inhibitor_I9_sf"/>
</dbReference>
<dbReference type="AlphaFoldDB" id="A0A1D1Y7R4"/>
<evidence type="ECO:0000256" key="4">
    <source>
        <dbReference type="ARBA" id="ARBA00022801"/>
    </source>
</evidence>
<feature type="signal peptide" evidence="8">
    <location>
        <begin position="1"/>
        <end position="27"/>
    </location>
</feature>
<dbReference type="Gene3D" id="2.60.40.2310">
    <property type="match status" value="1"/>
</dbReference>
<feature type="active site" description="Charge relay system" evidence="6 7">
    <location>
        <position position="223"/>
    </location>
</feature>
<dbReference type="InterPro" id="IPR015500">
    <property type="entry name" value="Peptidase_S8_subtilisin-rel"/>
</dbReference>
<keyword evidence="4 7" id="KW-0378">Hydrolase</keyword>
<keyword evidence="5 7" id="KW-0720">Serine protease</keyword>
<dbReference type="SUPFAM" id="SSF52743">
    <property type="entry name" value="Subtilisin-like"/>
    <property type="match status" value="1"/>
</dbReference>
<feature type="active site" description="Charge relay system" evidence="6 7">
    <location>
        <position position="535"/>
    </location>
</feature>
<dbReference type="PRINTS" id="PR00723">
    <property type="entry name" value="SUBTILISIN"/>
</dbReference>
<evidence type="ECO:0000313" key="12">
    <source>
        <dbReference type="EMBL" id="JAT50678.1"/>
    </source>
</evidence>
<dbReference type="InterPro" id="IPR041469">
    <property type="entry name" value="Subtilisin-like_FN3"/>
</dbReference>
<evidence type="ECO:0000256" key="3">
    <source>
        <dbReference type="ARBA" id="ARBA00022729"/>
    </source>
</evidence>
<feature type="active site" description="Charge relay system" evidence="6 7">
    <location>
        <position position="153"/>
    </location>
</feature>
<dbReference type="FunFam" id="2.60.40.2310:FF:000001">
    <property type="entry name" value="Subtilisin-like protease SBT1.5"/>
    <property type="match status" value="1"/>
</dbReference>
<dbReference type="FunFam" id="3.30.70.80:FF:000002">
    <property type="entry name" value="Subtilisin-like protease SBT5.3"/>
    <property type="match status" value="1"/>
</dbReference>
<keyword evidence="2 7" id="KW-0645">Protease</keyword>
<evidence type="ECO:0000256" key="6">
    <source>
        <dbReference type="PIRSR" id="PIRSR615500-1"/>
    </source>
</evidence>